<evidence type="ECO:0000256" key="1">
    <source>
        <dbReference type="ARBA" id="ARBA00023125"/>
    </source>
</evidence>
<proteinExistence type="predicted"/>
<feature type="domain" description="HTH CENPB-type" evidence="3">
    <location>
        <begin position="71"/>
        <end position="149"/>
    </location>
</feature>
<feature type="region of interest" description="Disordered" evidence="2">
    <location>
        <begin position="400"/>
        <end position="442"/>
    </location>
</feature>
<dbReference type="InterPro" id="IPR006600">
    <property type="entry name" value="HTH_CenpB_DNA-bd_dom"/>
</dbReference>
<comment type="caution">
    <text evidence="4">The sequence shown here is derived from an EMBL/GenBank/DDBJ whole genome shotgun (WGS) entry which is preliminary data.</text>
</comment>
<keyword evidence="1" id="KW-0238">DNA-binding</keyword>
<accession>A0A498NIJ3</accession>
<evidence type="ECO:0000259" key="3">
    <source>
        <dbReference type="PROSITE" id="PS51253"/>
    </source>
</evidence>
<dbReference type="STRING" id="84645.A0A498NIJ3"/>
<dbReference type="Proteomes" id="UP000290572">
    <property type="component" value="Unassembled WGS sequence"/>
</dbReference>
<dbReference type="Pfam" id="PF03184">
    <property type="entry name" value="DDE_1"/>
    <property type="match status" value="1"/>
</dbReference>
<evidence type="ECO:0000313" key="6">
    <source>
        <dbReference type="Proteomes" id="UP000290572"/>
    </source>
</evidence>
<keyword evidence="6" id="KW-1185">Reference proteome</keyword>
<dbReference type="GO" id="GO:0003677">
    <property type="term" value="F:DNA binding"/>
    <property type="evidence" value="ECO:0007669"/>
    <property type="project" value="UniProtKB-KW"/>
</dbReference>
<dbReference type="PANTHER" id="PTHR19303:SF74">
    <property type="entry name" value="POGO TRANSPOSABLE ELEMENT WITH KRAB DOMAIN"/>
    <property type="match status" value="1"/>
</dbReference>
<dbReference type="GO" id="GO:0005634">
    <property type="term" value="C:nucleus"/>
    <property type="evidence" value="ECO:0007669"/>
    <property type="project" value="TreeGrafter"/>
</dbReference>
<dbReference type="AlphaFoldDB" id="A0A498NIJ3"/>
<sequence>MVRTYKRKTNRASTAPDTMLKAVRQVLVFKKTIRGAAEEFGINYRTLARYCTKIPREEVEGSAEHPSCAVGFVGARQVFSPELEAELVAYVLMASSVYYALPPRAIRKLAYQLAKSHQLQTPPSWKENKQASADWFASFLKRHPLLSIRTPEPASPAKTSAFNRSHVEVFYSKLKTLTERHGFRPEDMWIMDEMGVTTAQRPDRVLARKGLKQTGVTSPDRGPLVSVACVVSAAGRVLPPYFVFPRVQFREHFLSGAPAGSSGGAHLSGWMREEQFVDFLQHFVRQTKSVPDRPCLLLLDSHAAHLSIEGLDFAKANGVVSLCFPPHCSQHLERTVYGPFKKCVNAAVDSWMLGSPGRSITIHHVPGIVASALPLAATPDNITAAFRACGIHPLNPNETGSVTDGLIASAPNGSDSSGDAAERSTDPSISERVSERTGAAQEKDGCRLDWLSCDYTTTETCK</sequence>
<gene>
    <name evidence="5" type="ORF">ROHU_014133</name>
    <name evidence="4" type="ORF">ROHU_016847</name>
</gene>
<evidence type="ECO:0000313" key="4">
    <source>
        <dbReference type="EMBL" id="RXN31730.1"/>
    </source>
</evidence>
<protein>
    <submittedName>
        <fullName evidence="4">Tigger transposable element-derived 6</fullName>
    </submittedName>
</protein>
<dbReference type="PANTHER" id="PTHR19303">
    <property type="entry name" value="TRANSPOSON"/>
    <property type="match status" value="1"/>
</dbReference>
<reference evidence="4 6" key="1">
    <citation type="submission" date="2018-03" db="EMBL/GenBank/DDBJ databases">
        <title>Draft genome sequence of Rohu Carp (Labeo rohita).</title>
        <authorList>
            <person name="Das P."/>
            <person name="Kushwaha B."/>
            <person name="Joshi C.G."/>
            <person name="Kumar D."/>
            <person name="Nagpure N.S."/>
            <person name="Sahoo L."/>
            <person name="Das S.P."/>
            <person name="Bit A."/>
            <person name="Patnaik S."/>
            <person name="Meher P.K."/>
            <person name="Jayasankar P."/>
            <person name="Koringa P.G."/>
            <person name="Patel N.V."/>
            <person name="Hinsu A.T."/>
            <person name="Kumar R."/>
            <person name="Pandey M."/>
            <person name="Agarwal S."/>
            <person name="Srivastava S."/>
            <person name="Singh M."/>
            <person name="Iquebal M.A."/>
            <person name="Jaiswal S."/>
            <person name="Angadi U.B."/>
            <person name="Kumar N."/>
            <person name="Raza M."/>
            <person name="Shah T.M."/>
            <person name="Rai A."/>
            <person name="Jena J.K."/>
        </authorList>
    </citation>
    <scope>NUCLEOTIDE SEQUENCE [LARGE SCALE GENOMIC DNA]</scope>
    <source>
        <strain evidence="4">DASCIFA01</strain>
        <tissue evidence="4">Testis</tissue>
    </source>
</reference>
<dbReference type="InterPro" id="IPR050863">
    <property type="entry name" value="CenT-Element_Derived"/>
</dbReference>
<name>A0A498NIJ3_LABRO</name>
<evidence type="ECO:0000313" key="5">
    <source>
        <dbReference type="EMBL" id="RXN35941.1"/>
    </source>
</evidence>
<dbReference type="PROSITE" id="PS51253">
    <property type="entry name" value="HTH_CENPB"/>
    <property type="match status" value="1"/>
</dbReference>
<dbReference type="EMBL" id="QBIY01010019">
    <property type="protein sequence ID" value="RXN35941.1"/>
    <property type="molecule type" value="Genomic_DNA"/>
</dbReference>
<dbReference type="InterPro" id="IPR004875">
    <property type="entry name" value="DDE_SF_endonuclease_dom"/>
</dbReference>
<organism evidence="4 6">
    <name type="scientific">Labeo rohita</name>
    <name type="common">Indian major carp</name>
    <name type="synonym">Cyprinus rohita</name>
    <dbReference type="NCBI Taxonomy" id="84645"/>
    <lineage>
        <taxon>Eukaryota</taxon>
        <taxon>Metazoa</taxon>
        <taxon>Chordata</taxon>
        <taxon>Craniata</taxon>
        <taxon>Vertebrata</taxon>
        <taxon>Euteleostomi</taxon>
        <taxon>Actinopterygii</taxon>
        <taxon>Neopterygii</taxon>
        <taxon>Teleostei</taxon>
        <taxon>Ostariophysi</taxon>
        <taxon>Cypriniformes</taxon>
        <taxon>Cyprinidae</taxon>
        <taxon>Labeoninae</taxon>
        <taxon>Labeonini</taxon>
        <taxon>Labeo</taxon>
    </lineage>
</organism>
<dbReference type="EMBL" id="QBIY01011444">
    <property type="protein sequence ID" value="RXN31730.1"/>
    <property type="molecule type" value="Genomic_DNA"/>
</dbReference>
<evidence type="ECO:0000256" key="2">
    <source>
        <dbReference type="SAM" id="MobiDB-lite"/>
    </source>
</evidence>